<proteinExistence type="inferred from homology"/>
<reference evidence="5 6" key="1">
    <citation type="submission" date="2011-11" db="EMBL/GenBank/DDBJ databases">
        <title>The Noncontiguous Finished genome of Jonquetella anthropi DSM 22815.</title>
        <authorList>
            <consortium name="US DOE Joint Genome Institute (JGI-PGF)"/>
            <person name="Lucas S."/>
            <person name="Copeland A."/>
            <person name="Lapidus A."/>
            <person name="Glavina del Rio T."/>
            <person name="Dalin E."/>
            <person name="Tice H."/>
            <person name="Bruce D."/>
            <person name="Goodwin L."/>
            <person name="Pitluck S."/>
            <person name="Peters L."/>
            <person name="Mikhailova N."/>
            <person name="Held B."/>
            <person name="Kyrpides N."/>
            <person name="Mavromatis K."/>
            <person name="Ivanova N."/>
            <person name="Markowitz V."/>
            <person name="Cheng J.-F."/>
            <person name="Hugenholtz P."/>
            <person name="Woyke T."/>
            <person name="Wu D."/>
            <person name="Gronow S."/>
            <person name="Wellnitz S."/>
            <person name="Brambilla E."/>
            <person name="Klenk H.-P."/>
            <person name="Eisen J.A."/>
        </authorList>
    </citation>
    <scope>NUCLEOTIDE SEQUENCE [LARGE SCALE GENOMIC DNA]</scope>
    <source>
        <strain evidence="5 6">DSM 22815</strain>
    </source>
</reference>
<dbReference type="Gene3D" id="3.10.290.10">
    <property type="entry name" value="RNA-binding S4 domain"/>
    <property type="match status" value="1"/>
</dbReference>
<dbReference type="AlphaFoldDB" id="H0UK92"/>
<dbReference type="InterPro" id="IPR047048">
    <property type="entry name" value="TlyA"/>
</dbReference>
<dbReference type="InterPro" id="IPR029063">
    <property type="entry name" value="SAM-dependent_MTases_sf"/>
</dbReference>
<gene>
    <name evidence="5" type="ORF">JonanDRAFT_0715</name>
</gene>
<feature type="domain" description="RNA-binding S4" evidence="4">
    <location>
        <begin position="8"/>
        <end position="73"/>
    </location>
</feature>
<dbReference type="NCBIfam" id="TIGR00478">
    <property type="entry name" value="tly"/>
    <property type="match status" value="1"/>
</dbReference>
<organism evidence="5 6">
    <name type="scientific">Jonquetella anthropi DSM 22815</name>
    <dbReference type="NCBI Taxonomy" id="885272"/>
    <lineage>
        <taxon>Bacteria</taxon>
        <taxon>Thermotogati</taxon>
        <taxon>Synergistota</taxon>
        <taxon>Synergistia</taxon>
        <taxon>Synergistales</taxon>
        <taxon>Dethiosulfovibrionaceae</taxon>
        <taxon>Jonquetella</taxon>
    </lineage>
</organism>
<dbReference type="InterPro" id="IPR004538">
    <property type="entry name" value="Hemolysin_A/TlyA"/>
</dbReference>
<dbReference type="Pfam" id="PF01479">
    <property type="entry name" value="S4"/>
    <property type="match status" value="1"/>
</dbReference>
<evidence type="ECO:0000313" key="5">
    <source>
        <dbReference type="EMBL" id="EHM13101.1"/>
    </source>
</evidence>
<dbReference type="GO" id="GO:0003723">
    <property type="term" value="F:RNA binding"/>
    <property type="evidence" value="ECO:0007669"/>
    <property type="project" value="UniProtKB-KW"/>
</dbReference>
<evidence type="ECO:0000256" key="1">
    <source>
        <dbReference type="ARBA" id="ARBA00022884"/>
    </source>
</evidence>
<protein>
    <submittedName>
        <fullName evidence="5">Hemolysin A</fullName>
    </submittedName>
</protein>
<dbReference type="PANTHER" id="PTHR32319:SF0">
    <property type="entry name" value="BACTERIAL HEMOLYSIN-LIKE PROTEIN"/>
    <property type="match status" value="1"/>
</dbReference>
<dbReference type="CDD" id="cd00165">
    <property type="entry name" value="S4"/>
    <property type="match status" value="1"/>
</dbReference>
<dbReference type="OrthoDB" id="9784736at2"/>
<dbReference type="HOGENOM" id="CLU_058015_3_0_0"/>
<dbReference type="EMBL" id="CM001376">
    <property type="protein sequence ID" value="EHM13101.1"/>
    <property type="molecule type" value="Genomic_DNA"/>
</dbReference>
<dbReference type="RefSeq" id="WP_008522807.1">
    <property type="nucleotide sequence ID" value="NZ_CM001376.1"/>
</dbReference>
<sequence>MSKADRPVRLDRRLVREHFASTDEEARLLISSGLVLVEGRAVDSPDCQVKPTASVKVIGQSSQWVSRGAYKLLTALDAFNIDLTGAVCLDVGASTGGFTHVMLTRGASRVYALDVGYGQLAWSLRQDQRVTVMDRRNAREMVPEWFEAAPSFAATDASFISLTALLEPMCGVLPDGGRAVVLVKPQFELPPALVDSGGVVTEPELHLAALEKVRRFAAEHTDFGLVGAVPSRILGTKGNREFLFYLIRGAKNAEIDMPALVTANGTSAQ</sequence>
<dbReference type="PROSITE" id="PS50889">
    <property type="entry name" value="S4"/>
    <property type="match status" value="1"/>
</dbReference>
<dbReference type="GO" id="GO:0008168">
    <property type="term" value="F:methyltransferase activity"/>
    <property type="evidence" value="ECO:0007669"/>
    <property type="project" value="InterPro"/>
</dbReference>
<evidence type="ECO:0000256" key="3">
    <source>
        <dbReference type="PROSITE-ProRule" id="PRU00182"/>
    </source>
</evidence>
<dbReference type="PANTHER" id="PTHR32319">
    <property type="entry name" value="BACTERIAL HEMOLYSIN-LIKE PROTEIN"/>
    <property type="match status" value="1"/>
</dbReference>
<evidence type="ECO:0000259" key="4">
    <source>
        <dbReference type="SMART" id="SM00363"/>
    </source>
</evidence>
<dbReference type="SMART" id="SM00363">
    <property type="entry name" value="S4"/>
    <property type="match status" value="1"/>
</dbReference>
<evidence type="ECO:0000256" key="2">
    <source>
        <dbReference type="ARBA" id="ARBA00029460"/>
    </source>
</evidence>
<keyword evidence="6" id="KW-1185">Reference proteome</keyword>
<dbReference type="Proteomes" id="UP000003806">
    <property type="component" value="Chromosome"/>
</dbReference>
<dbReference type="eggNOG" id="COG1189">
    <property type="taxonomic scope" value="Bacteria"/>
</dbReference>
<keyword evidence="1 3" id="KW-0694">RNA-binding</keyword>
<dbReference type="Gene3D" id="3.40.50.150">
    <property type="entry name" value="Vaccinia Virus protein VP39"/>
    <property type="match status" value="1"/>
</dbReference>
<dbReference type="SUPFAM" id="SSF53335">
    <property type="entry name" value="S-adenosyl-L-methionine-dependent methyltransferases"/>
    <property type="match status" value="1"/>
</dbReference>
<dbReference type="InterPro" id="IPR036986">
    <property type="entry name" value="S4_RNA-bd_sf"/>
</dbReference>
<evidence type="ECO:0000313" key="6">
    <source>
        <dbReference type="Proteomes" id="UP000003806"/>
    </source>
</evidence>
<dbReference type="InterPro" id="IPR002877">
    <property type="entry name" value="RNA_MeTrfase_FtsJ_dom"/>
</dbReference>
<accession>H0UK92</accession>
<dbReference type="Pfam" id="PF01728">
    <property type="entry name" value="FtsJ"/>
    <property type="match status" value="1"/>
</dbReference>
<dbReference type="PIRSF" id="PIRSF005578">
    <property type="entry name" value="TlyA"/>
    <property type="match status" value="1"/>
</dbReference>
<dbReference type="InterPro" id="IPR002942">
    <property type="entry name" value="S4_RNA-bd"/>
</dbReference>
<dbReference type="GO" id="GO:0032259">
    <property type="term" value="P:methylation"/>
    <property type="evidence" value="ECO:0007669"/>
    <property type="project" value="InterPro"/>
</dbReference>
<dbReference type="SUPFAM" id="SSF55174">
    <property type="entry name" value="Alpha-L RNA-binding motif"/>
    <property type="match status" value="1"/>
</dbReference>
<comment type="similarity">
    <text evidence="2">Belongs to the TlyA family.</text>
</comment>
<name>H0UK92_9BACT</name>
<dbReference type="STRING" id="885272.JonanDRAFT_0715"/>